<accession>A0ABS5A6E7</accession>
<comment type="similarity">
    <text evidence="1">Belongs to the peptidase S45 family.</text>
</comment>
<dbReference type="Pfam" id="PF01804">
    <property type="entry name" value="Penicil_amidase"/>
    <property type="match status" value="1"/>
</dbReference>
<dbReference type="Proteomes" id="UP001519363">
    <property type="component" value="Unassembled WGS sequence"/>
</dbReference>
<dbReference type="Gene3D" id="3.60.20.10">
    <property type="entry name" value="Glutamine Phosphoribosylpyrophosphate, subunit 1, domain 1"/>
    <property type="match status" value="1"/>
</dbReference>
<dbReference type="Gene3D" id="1.10.439.10">
    <property type="entry name" value="Penicillin Amidohydrolase, domain 1"/>
    <property type="match status" value="1"/>
</dbReference>
<name>A0ABS5A6E7_9PSEU</name>
<dbReference type="InterPro" id="IPR029055">
    <property type="entry name" value="Ntn_hydrolases_N"/>
</dbReference>
<dbReference type="InterPro" id="IPR023343">
    <property type="entry name" value="Penicillin_amidase_dom1"/>
</dbReference>
<reference evidence="4 5" key="1">
    <citation type="submission" date="2021-03" db="EMBL/GenBank/DDBJ databases">
        <title>Sequencing the genomes of 1000 actinobacteria strains.</title>
        <authorList>
            <person name="Klenk H.-P."/>
        </authorList>
    </citation>
    <scope>NUCLEOTIDE SEQUENCE [LARGE SCALE GENOMIC DNA]</scope>
    <source>
        <strain evidence="4 5">DSM 44580</strain>
    </source>
</reference>
<evidence type="ECO:0000256" key="3">
    <source>
        <dbReference type="ARBA" id="ARBA00023145"/>
    </source>
</evidence>
<dbReference type="SUPFAM" id="SSF56235">
    <property type="entry name" value="N-terminal nucleophile aminohydrolases (Ntn hydrolases)"/>
    <property type="match status" value="1"/>
</dbReference>
<evidence type="ECO:0000256" key="1">
    <source>
        <dbReference type="ARBA" id="ARBA00006586"/>
    </source>
</evidence>
<proteinExistence type="inferred from homology"/>
<evidence type="ECO:0000313" key="4">
    <source>
        <dbReference type="EMBL" id="MBP2472171.1"/>
    </source>
</evidence>
<dbReference type="InterPro" id="IPR043146">
    <property type="entry name" value="Penicillin_amidase_N_B-knob"/>
</dbReference>
<evidence type="ECO:0000256" key="2">
    <source>
        <dbReference type="ARBA" id="ARBA00022801"/>
    </source>
</evidence>
<evidence type="ECO:0000313" key="5">
    <source>
        <dbReference type="Proteomes" id="UP001519363"/>
    </source>
</evidence>
<keyword evidence="2" id="KW-0378">Hydrolase</keyword>
<sequence length="247" mass="27027">MKITWDPWAVPTVTGADAHEGTHGVGYAQAVTNARQILAGYGIARGTTAAHWGPDFLAEDTFTARLGLVATTEVWPRAQAPETLARIDSFCAGFNAACAEHPELGAGRREVLPVSPRDVIAHTLRIFGRFTTIDPRGLAFAPEQFTQSAGSNGWAVGARRSTTGNALLVINPHLVWQGYQRFFEFRTSHPGRDFHGAALLGRPWQNMGYRPVLGWGHTVNPVPNLSVYTLDLTGDEYPVWARDELRP</sequence>
<organism evidence="4 5">
    <name type="scientific">Crossiella equi</name>
    <dbReference type="NCBI Taxonomy" id="130796"/>
    <lineage>
        <taxon>Bacteria</taxon>
        <taxon>Bacillati</taxon>
        <taxon>Actinomycetota</taxon>
        <taxon>Actinomycetes</taxon>
        <taxon>Pseudonocardiales</taxon>
        <taxon>Pseudonocardiaceae</taxon>
        <taxon>Crossiella</taxon>
    </lineage>
</organism>
<gene>
    <name evidence="4" type="ORF">JOF53_001043</name>
</gene>
<protein>
    <submittedName>
        <fullName evidence="4">Acyl-homoserine lactone acylase PvdQ</fullName>
    </submittedName>
</protein>
<dbReference type="InterPro" id="IPR002692">
    <property type="entry name" value="S45"/>
</dbReference>
<dbReference type="RefSeq" id="WP_086780662.1">
    <property type="nucleotide sequence ID" value="NZ_JAGIOO010000001.1"/>
</dbReference>
<dbReference type="PANTHER" id="PTHR34218:SF3">
    <property type="entry name" value="ACYL-HOMOSERINE LACTONE ACYLASE PVDQ"/>
    <property type="match status" value="1"/>
</dbReference>
<dbReference type="PANTHER" id="PTHR34218">
    <property type="entry name" value="PEPTIDASE S45 PENICILLIN AMIDASE"/>
    <property type="match status" value="1"/>
</dbReference>
<dbReference type="EMBL" id="JAGIOO010000001">
    <property type="protein sequence ID" value="MBP2472171.1"/>
    <property type="molecule type" value="Genomic_DNA"/>
</dbReference>
<keyword evidence="5" id="KW-1185">Reference proteome</keyword>
<comment type="caution">
    <text evidence="4">The sequence shown here is derived from an EMBL/GenBank/DDBJ whole genome shotgun (WGS) entry which is preliminary data.</text>
</comment>
<keyword evidence="3" id="KW-0865">Zymogen</keyword>
<dbReference type="Gene3D" id="2.30.120.10">
    <property type="match status" value="1"/>
</dbReference>